<evidence type="ECO:0000313" key="2">
    <source>
        <dbReference type="Proteomes" id="UP000319897"/>
    </source>
</evidence>
<dbReference type="OrthoDB" id="9763405at2"/>
<dbReference type="EMBL" id="VFSU01000034">
    <property type="protein sequence ID" value="TPE58643.1"/>
    <property type="molecule type" value="Genomic_DNA"/>
</dbReference>
<dbReference type="Proteomes" id="UP000319897">
    <property type="component" value="Unassembled WGS sequence"/>
</dbReference>
<name>A0A501XEB6_9SPHN</name>
<sequence length="608" mass="68027">MEAILGIAVEQSLTRSSASLRTRFALATALALLGTPLLPAAAQTATAAAPSSADARLKALYDAEYQWRLKEQERGPGRGNGGDRLPRVDAKSQAARLAYWDNVLKQLDAIPFDQLSHAEQINAQVFRTMIENQSNEVRWKLYEIPFNTDTFFWTLAPYAGTRFSSEEQYRNYIDRIRDIPRYFDEQTVNMKAGLARGFSNPKMTLVGRDETIVPYTAAGDANALYAPFVKMPDSIPAETQAQLRADALAAINSAAVPAYTKLLKFIREDYMVRARPTIGASDMPNGRAFYASQIREYTTTDLTAKQIHEIGLKEVARIKADMEATMKASGFKGTLPEFFTFMRTDPQFYAKTPKELLAAASYTVMKANGRLNETIGKLPRYRHGIVAVPADIAPIYTSGRGGLDNCLFNTYRLDQRPLYTLPALAVHECTPGHSFQAALAREGEARPDFRKDLYFSGYGEGWGLYTEWLGQQMGIYETPYEEFGRQTYEMWRAVRLVIDTGMHEYGWSRDKALAYFKDHVALSDLEITNEVDRYISWPGQALAYKLGEITIRNLRKEAEAELGQKFDQRGFHDTILGLGAVPLPVLESEVRAWIAAEKAKPAKAADAG</sequence>
<dbReference type="Pfam" id="PF05960">
    <property type="entry name" value="DUF885"/>
    <property type="match status" value="1"/>
</dbReference>
<dbReference type="AlphaFoldDB" id="A0A501XEB6"/>
<dbReference type="InterPro" id="IPR010281">
    <property type="entry name" value="DUF885"/>
</dbReference>
<dbReference type="PANTHER" id="PTHR33361">
    <property type="entry name" value="GLR0591 PROTEIN"/>
    <property type="match status" value="1"/>
</dbReference>
<organism evidence="1 2">
    <name type="scientific">Sandaracinobacter neustonicus</name>
    <dbReference type="NCBI Taxonomy" id="1715348"/>
    <lineage>
        <taxon>Bacteria</taxon>
        <taxon>Pseudomonadati</taxon>
        <taxon>Pseudomonadota</taxon>
        <taxon>Alphaproteobacteria</taxon>
        <taxon>Sphingomonadales</taxon>
        <taxon>Sphingosinicellaceae</taxon>
        <taxon>Sandaracinobacter</taxon>
    </lineage>
</organism>
<keyword evidence="2" id="KW-1185">Reference proteome</keyword>
<evidence type="ECO:0000313" key="1">
    <source>
        <dbReference type="EMBL" id="TPE58643.1"/>
    </source>
</evidence>
<accession>A0A501XEB6</accession>
<gene>
    <name evidence="1" type="ORF">FJQ54_16460</name>
</gene>
<proteinExistence type="predicted"/>
<dbReference type="RefSeq" id="WP_140929495.1">
    <property type="nucleotide sequence ID" value="NZ_VFSU01000034.1"/>
</dbReference>
<protein>
    <submittedName>
        <fullName evidence="1">DUF885 family protein</fullName>
    </submittedName>
</protein>
<comment type="caution">
    <text evidence="1">The sequence shown here is derived from an EMBL/GenBank/DDBJ whole genome shotgun (WGS) entry which is preliminary data.</text>
</comment>
<reference evidence="1 2" key="1">
    <citation type="submission" date="2019-06" db="EMBL/GenBank/DDBJ databases">
        <authorList>
            <person name="Lee I."/>
            <person name="Jang G.I."/>
            <person name="Hwang C.Y."/>
        </authorList>
    </citation>
    <scope>NUCLEOTIDE SEQUENCE [LARGE SCALE GENOMIC DNA]</scope>
    <source>
        <strain evidence="1 2">PAMC 28131</strain>
    </source>
</reference>
<dbReference type="PANTHER" id="PTHR33361:SF2">
    <property type="entry name" value="DUF885 DOMAIN-CONTAINING PROTEIN"/>
    <property type="match status" value="1"/>
</dbReference>